<feature type="transmembrane region" description="Helical" evidence="16">
    <location>
        <begin position="135"/>
        <end position="156"/>
    </location>
</feature>
<dbReference type="InterPro" id="IPR050396">
    <property type="entry name" value="Glycosyltr_51/Transpeptidase"/>
</dbReference>
<dbReference type="InterPro" id="IPR023346">
    <property type="entry name" value="Lysozyme-like_dom_sf"/>
</dbReference>
<dbReference type="SUPFAM" id="SSF56601">
    <property type="entry name" value="beta-lactamase/transpeptidase-like"/>
    <property type="match status" value="1"/>
</dbReference>
<dbReference type="GO" id="GO:0008955">
    <property type="term" value="F:peptidoglycan glycosyltransferase activity"/>
    <property type="evidence" value="ECO:0007669"/>
    <property type="project" value="UniProtKB-EC"/>
</dbReference>
<gene>
    <name evidence="19" type="primary">pbpC</name>
    <name evidence="19" type="ORF">GCM10007276_03950</name>
</gene>
<keyword evidence="20" id="KW-1185">Reference proteome</keyword>
<dbReference type="Pfam" id="PF00912">
    <property type="entry name" value="Transgly"/>
    <property type="match status" value="1"/>
</dbReference>
<dbReference type="EMBL" id="BMCP01000001">
    <property type="protein sequence ID" value="GGE29923.1"/>
    <property type="molecule type" value="Genomic_DNA"/>
</dbReference>
<evidence type="ECO:0000256" key="14">
    <source>
        <dbReference type="ARBA" id="ARBA00049902"/>
    </source>
</evidence>
<dbReference type="GO" id="GO:0008658">
    <property type="term" value="F:penicillin binding"/>
    <property type="evidence" value="ECO:0007669"/>
    <property type="project" value="InterPro"/>
</dbReference>
<evidence type="ECO:0000256" key="10">
    <source>
        <dbReference type="ARBA" id="ARBA00022984"/>
    </source>
</evidence>
<dbReference type="GO" id="GO:0006508">
    <property type="term" value="P:proteolysis"/>
    <property type="evidence" value="ECO:0007669"/>
    <property type="project" value="UniProtKB-KW"/>
</dbReference>
<keyword evidence="12" id="KW-0961">Cell wall biogenesis/degradation</keyword>
<evidence type="ECO:0000256" key="8">
    <source>
        <dbReference type="ARBA" id="ARBA00022801"/>
    </source>
</evidence>
<evidence type="ECO:0000256" key="6">
    <source>
        <dbReference type="ARBA" id="ARBA00022676"/>
    </source>
</evidence>
<evidence type="ECO:0000313" key="19">
    <source>
        <dbReference type="EMBL" id="GGE29923.1"/>
    </source>
</evidence>
<dbReference type="InterPro" id="IPR001460">
    <property type="entry name" value="PCN-bd_Tpept"/>
</dbReference>
<dbReference type="FunFam" id="1.10.3810.10:FF:000001">
    <property type="entry name" value="Penicillin-binding protein 1A"/>
    <property type="match status" value="1"/>
</dbReference>
<protein>
    <submittedName>
        <fullName evidence="19">Penicillin-binding protein</fullName>
    </submittedName>
</protein>
<sequence length="756" mass="82431">MHTRAGALVSEGFLRTMFGRWGKRGERREPVFDFKPEAELDLRLTENDRPSGRSGRGRDAPQRRDKGDTERRAPRVDERRPLRFEPLPDDDASYDEEFDMAPARGRKSSRGKSRSSSTARRTTGRKRKRSFIGRIFRFGMTVAVLGGIALAGLLVYEIGKLPPIHELAVPKRPPSMTMIAPNTMVLATRGETAGFVGIEEMPPDLPNAVIAIEDRRFRSHWGFDPKGILRAAVENFRAGGFVQGGSTLTQQLAKNIFLTPDRSLERKFQELILAGWLEMSFTKDEILEMYLNRVYFGAGAHGVEAAARRFFGKSARNVSLAEAAILAGLVQAPSRLAPTKNPDAANARAKLVLAAMADAGFITQQEAQQAFAAPSAVTPPPPQDSTGYVADWVASEVDRLIGPYENDIFVDVTVDPTMQKFAEQALVEGLEKRGKELGVSQGALVALSPDGAVQALVGGRSYAESSFNRAIQARRQPGSSFKPFVYLAALETGLTPFDVRLDAPVRYGNWSPENSNKKYHGNVTLTQALAFSLNTVAVRLAVEVGPQNVANLAAELGIHSKLTPNASLALGTSEVTPLEMATAYTPFANGGARVEPYVVTRITDAEGKVIYERQAPPRVDVIAPEYVGMMNSMLRETLRVGTASKAELPGWDAAGKTGTSQDYRDAWFVGYTTNMVTAVWLGNDDNSPTKRASGSNLPVTVWSSFMQRALEGVPVAQLPGEWNPRSYDPPVQQAPVAEAPAIIQKPVNFLKRLFGG</sequence>
<feature type="domain" description="Penicillin-binding protein transpeptidase" evidence="17">
    <location>
        <begin position="442"/>
        <end position="687"/>
    </location>
</feature>
<dbReference type="PANTHER" id="PTHR32282">
    <property type="entry name" value="BINDING PROTEIN TRANSPEPTIDASE, PUTATIVE-RELATED"/>
    <property type="match status" value="1"/>
</dbReference>
<proteinExistence type="inferred from homology"/>
<dbReference type="NCBIfam" id="TIGR02074">
    <property type="entry name" value="PBP_1a_fam"/>
    <property type="match status" value="1"/>
</dbReference>
<accession>A0A8J2VKS7</accession>
<evidence type="ECO:0000256" key="7">
    <source>
        <dbReference type="ARBA" id="ARBA00022679"/>
    </source>
</evidence>
<evidence type="ECO:0000256" key="11">
    <source>
        <dbReference type="ARBA" id="ARBA00023268"/>
    </source>
</evidence>
<dbReference type="SUPFAM" id="SSF53955">
    <property type="entry name" value="Lysozyme-like"/>
    <property type="match status" value="1"/>
</dbReference>
<feature type="compositionally biased region" description="Basic residues" evidence="15">
    <location>
        <begin position="104"/>
        <end position="113"/>
    </location>
</feature>
<feature type="compositionally biased region" description="Acidic residues" evidence="15">
    <location>
        <begin position="87"/>
        <end position="99"/>
    </location>
</feature>
<evidence type="ECO:0000256" key="3">
    <source>
        <dbReference type="ARBA" id="ARBA00007739"/>
    </source>
</evidence>
<comment type="catalytic activity">
    <reaction evidence="13">
        <text>Preferential cleavage: (Ac)2-L-Lys-D-Ala-|-D-Ala. Also transpeptidation of peptidyl-alanyl moieties that are N-acyl substituents of D-alanine.</text>
        <dbReference type="EC" id="3.4.16.4"/>
    </reaction>
</comment>
<keyword evidence="11" id="KW-0511">Multifunctional enzyme</keyword>
<keyword evidence="9" id="KW-0133">Cell shape</keyword>
<keyword evidence="16" id="KW-0812">Transmembrane</keyword>
<dbReference type="GO" id="GO:0008360">
    <property type="term" value="P:regulation of cell shape"/>
    <property type="evidence" value="ECO:0007669"/>
    <property type="project" value="UniProtKB-KW"/>
</dbReference>
<keyword evidence="4" id="KW-0121">Carboxypeptidase</keyword>
<evidence type="ECO:0000313" key="20">
    <source>
        <dbReference type="Proteomes" id="UP000602745"/>
    </source>
</evidence>
<dbReference type="GO" id="GO:0071555">
    <property type="term" value="P:cell wall organization"/>
    <property type="evidence" value="ECO:0007669"/>
    <property type="project" value="UniProtKB-KW"/>
</dbReference>
<feature type="compositionally biased region" description="Basic and acidic residues" evidence="15">
    <location>
        <begin position="25"/>
        <end position="83"/>
    </location>
</feature>
<dbReference type="Gene3D" id="3.40.710.10">
    <property type="entry name" value="DD-peptidase/beta-lactamase superfamily"/>
    <property type="match status" value="1"/>
</dbReference>
<keyword evidence="6" id="KW-0328">Glycosyltransferase</keyword>
<evidence type="ECO:0000256" key="9">
    <source>
        <dbReference type="ARBA" id="ARBA00022960"/>
    </source>
</evidence>
<feature type="domain" description="Glycosyl transferase family 51" evidence="18">
    <location>
        <begin position="190"/>
        <end position="356"/>
    </location>
</feature>
<dbReference type="Gene3D" id="1.10.3810.10">
    <property type="entry name" value="Biosynthetic peptidoglycan transglycosylase-like"/>
    <property type="match status" value="1"/>
</dbReference>
<evidence type="ECO:0000256" key="2">
    <source>
        <dbReference type="ARBA" id="ARBA00007090"/>
    </source>
</evidence>
<reference evidence="19" key="1">
    <citation type="journal article" date="2014" name="Int. J. Syst. Evol. Microbiol.">
        <title>Complete genome sequence of Corynebacterium casei LMG S-19264T (=DSM 44701T), isolated from a smear-ripened cheese.</title>
        <authorList>
            <consortium name="US DOE Joint Genome Institute (JGI-PGF)"/>
            <person name="Walter F."/>
            <person name="Albersmeier A."/>
            <person name="Kalinowski J."/>
            <person name="Ruckert C."/>
        </authorList>
    </citation>
    <scope>NUCLEOTIDE SEQUENCE</scope>
    <source>
        <strain evidence="19">CCM 7684</strain>
    </source>
</reference>
<comment type="catalytic activity">
    <reaction evidence="14">
        <text>[GlcNAc-(1-&gt;4)-Mur2Ac(oyl-L-Ala-gamma-D-Glu-L-Lys-D-Ala-D-Ala)](n)-di-trans,octa-cis-undecaprenyl diphosphate + beta-D-GlcNAc-(1-&gt;4)-Mur2Ac(oyl-L-Ala-gamma-D-Glu-L-Lys-D-Ala-D-Ala)-di-trans,octa-cis-undecaprenyl diphosphate = [GlcNAc-(1-&gt;4)-Mur2Ac(oyl-L-Ala-gamma-D-Glu-L-Lys-D-Ala-D-Ala)](n+1)-di-trans,octa-cis-undecaprenyl diphosphate + di-trans,octa-cis-undecaprenyl diphosphate + H(+)</text>
        <dbReference type="Rhea" id="RHEA:23708"/>
        <dbReference type="Rhea" id="RHEA-COMP:9602"/>
        <dbReference type="Rhea" id="RHEA-COMP:9603"/>
        <dbReference type="ChEBI" id="CHEBI:15378"/>
        <dbReference type="ChEBI" id="CHEBI:58405"/>
        <dbReference type="ChEBI" id="CHEBI:60033"/>
        <dbReference type="ChEBI" id="CHEBI:78435"/>
        <dbReference type="EC" id="2.4.99.28"/>
    </reaction>
</comment>
<evidence type="ECO:0000259" key="17">
    <source>
        <dbReference type="Pfam" id="PF00905"/>
    </source>
</evidence>
<comment type="pathway">
    <text evidence="1">Cell wall biogenesis; peptidoglycan biosynthesis.</text>
</comment>
<dbReference type="AlphaFoldDB" id="A0A8J2VKS7"/>
<evidence type="ECO:0000256" key="12">
    <source>
        <dbReference type="ARBA" id="ARBA00023316"/>
    </source>
</evidence>
<dbReference type="InterPro" id="IPR036950">
    <property type="entry name" value="PBP_transglycosylase"/>
</dbReference>
<dbReference type="GO" id="GO:0009252">
    <property type="term" value="P:peptidoglycan biosynthetic process"/>
    <property type="evidence" value="ECO:0007669"/>
    <property type="project" value="UniProtKB-UniPathway"/>
</dbReference>
<dbReference type="PANTHER" id="PTHR32282:SF33">
    <property type="entry name" value="PEPTIDOGLYCAN GLYCOSYLTRANSFERASE"/>
    <property type="match status" value="1"/>
</dbReference>
<dbReference type="InterPro" id="IPR001264">
    <property type="entry name" value="Glyco_trans_51"/>
</dbReference>
<keyword evidence="16" id="KW-1133">Transmembrane helix</keyword>
<keyword evidence="8" id="KW-0378">Hydrolase</keyword>
<dbReference type="Pfam" id="PF00905">
    <property type="entry name" value="Transpeptidase"/>
    <property type="match status" value="1"/>
</dbReference>
<feature type="region of interest" description="Disordered" evidence="15">
    <location>
        <begin position="25"/>
        <end position="126"/>
    </location>
</feature>
<dbReference type="Proteomes" id="UP000602745">
    <property type="component" value="Unassembled WGS sequence"/>
</dbReference>
<comment type="similarity">
    <text evidence="2">In the C-terminal section; belongs to the transpeptidase family.</text>
</comment>
<keyword evidence="5" id="KW-0645">Protease</keyword>
<evidence type="ECO:0000256" key="5">
    <source>
        <dbReference type="ARBA" id="ARBA00022670"/>
    </source>
</evidence>
<keyword evidence="10" id="KW-0573">Peptidoglycan synthesis</keyword>
<keyword evidence="16" id="KW-0472">Membrane</keyword>
<evidence type="ECO:0000256" key="1">
    <source>
        <dbReference type="ARBA" id="ARBA00004752"/>
    </source>
</evidence>
<evidence type="ECO:0000256" key="15">
    <source>
        <dbReference type="SAM" id="MobiDB-lite"/>
    </source>
</evidence>
<organism evidence="19 20">
    <name type="scientific">Agaricicola taiwanensis</name>
    <dbReference type="NCBI Taxonomy" id="591372"/>
    <lineage>
        <taxon>Bacteria</taxon>
        <taxon>Pseudomonadati</taxon>
        <taxon>Pseudomonadota</taxon>
        <taxon>Alphaproteobacteria</taxon>
        <taxon>Rhodobacterales</taxon>
        <taxon>Paracoccaceae</taxon>
        <taxon>Agaricicola</taxon>
    </lineage>
</organism>
<reference evidence="19" key="2">
    <citation type="submission" date="2020-09" db="EMBL/GenBank/DDBJ databases">
        <authorList>
            <person name="Sun Q."/>
            <person name="Sedlacek I."/>
        </authorList>
    </citation>
    <scope>NUCLEOTIDE SEQUENCE</scope>
    <source>
        <strain evidence="19">CCM 7684</strain>
    </source>
</reference>
<name>A0A8J2VKS7_9RHOB</name>
<keyword evidence="7" id="KW-0808">Transferase</keyword>
<evidence type="ECO:0000259" key="18">
    <source>
        <dbReference type="Pfam" id="PF00912"/>
    </source>
</evidence>
<comment type="similarity">
    <text evidence="3">In the N-terminal section; belongs to the glycosyltransferase 51 family.</text>
</comment>
<evidence type="ECO:0000256" key="16">
    <source>
        <dbReference type="SAM" id="Phobius"/>
    </source>
</evidence>
<evidence type="ECO:0000256" key="4">
    <source>
        <dbReference type="ARBA" id="ARBA00022645"/>
    </source>
</evidence>
<evidence type="ECO:0000256" key="13">
    <source>
        <dbReference type="ARBA" id="ARBA00034000"/>
    </source>
</evidence>
<dbReference type="UniPathway" id="UPA00219"/>
<dbReference type="GO" id="GO:0030288">
    <property type="term" value="C:outer membrane-bounded periplasmic space"/>
    <property type="evidence" value="ECO:0007669"/>
    <property type="project" value="TreeGrafter"/>
</dbReference>
<comment type="caution">
    <text evidence="19">The sequence shown here is derived from an EMBL/GenBank/DDBJ whole genome shotgun (WGS) entry which is preliminary data.</text>
</comment>
<dbReference type="InterPro" id="IPR012338">
    <property type="entry name" value="Beta-lactam/transpept-like"/>
</dbReference>
<dbReference type="GO" id="GO:0009002">
    <property type="term" value="F:serine-type D-Ala-D-Ala carboxypeptidase activity"/>
    <property type="evidence" value="ECO:0007669"/>
    <property type="project" value="UniProtKB-EC"/>
</dbReference>